<feature type="compositionally biased region" description="Gly residues" evidence="1">
    <location>
        <begin position="45"/>
        <end position="67"/>
    </location>
</feature>
<feature type="region of interest" description="Disordered" evidence="1">
    <location>
        <begin position="38"/>
        <end position="67"/>
    </location>
</feature>
<evidence type="ECO:0000313" key="3">
    <source>
        <dbReference type="Proteomes" id="UP000324222"/>
    </source>
</evidence>
<name>A0A5B7JAV0_PORTR</name>
<proteinExistence type="predicted"/>
<keyword evidence="3" id="KW-1185">Reference proteome</keyword>
<gene>
    <name evidence="2" type="ORF">E2C01_086854</name>
</gene>
<evidence type="ECO:0000313" key="2">
    <source>
        <dbReference type="EMBL" id="MPC91795.1"/>
    </source>
</evidence>
<evidence type="ECO:0008006" key="4">
    <source>
        <dbReference type="Google" id="ProtNLM"/>
    </source>
</evidence>
<dbReference type="Proteomes" id="UP000324222">
    <property type="component" value="Unassembled WGS sequence"/>
</dbReference>
<comment type="caution">
    <text evidence="2">The sequence shown here is derived from an EMBL/GenBank/DDBJ whole genome shotgun (WGS) entry which is preliminary data.</text>
</comment>
<reference evidence="2 3" key="1">
    <citation type="submission" date="2019-05" db="EMBL/GenBank/DDBJ databases">
        <title>Another draft genome of Portunus trituberculatus and its Hox gene families provides insights of decapod evolution.</title>
        <authorList>
            <person name="Jeong J.-H."/>
            <person name="Song I."/>
            <person name="Kim S."/>
            <person name="Choi T."/>
            <person name="Kim D."/>
            <person name="Ryu S."/>
            <person name="Kim W."/>
        </authorList>
    </citation>
    <scope>NUCLEOTIDE SEQUENCE [LARGE SCALE GENOMIC DNA]</scope>
    <source>
        <tissue evidence="2">Muscle</tissue>
    </source>
</reference>
<dbReference type="EMBL" id="VSRR010088976">
    <property type="protein sequence ID" value="MPC91795.1"/>
    <property type="molecule type" value="Genomic_DNA"/>
</dbReference>
<protein>
    <recommendedName>
        <fullName evidence="4">CUB domain-containing protein</fullName>
    </recommendedName>
</protein>
<dbReference type="AlphaFoldDB" id="A0A5B7JAV0"/>
<organism evidence="2 3">
    <name type="scientific">Portunus trituberculatus</name>
    <name type="common">Swimming crab</name>
    <name type="synonym">Neptunus trituberculatus</name>
    <dbReference type="NCBI Taxonomy" id="210409"/>
    <lineage>
        <taxon>Eukaryota</taxon>
        <taxon>Metazoa</taxon>
        <taxon>Ecdysozoa</taxon>
        <taxon>Arthropoda</taxon>
        <taxon>Crustacea</taxon>
        <taxon>Multicrustacea</taxon>
        <taxon>Malacostraca</taxon>
        <taxon>Eumalacostraca</taxon>
        <taxon>Eucarida</taxon>
        <taxon>Decapoda</taxon>
        <taxon>Pleocyemata</taxon>
        <taxon>Brachyura</taxon>
        <taxon>Eubrachyura</taxon>
        <taxon>Portunoidea</taxon>
        <taxon>Portunidae</taxon>
        <taxon>Portuninae</taxon>
        <taxon>Portunus</taxon>
    </lineage>
</organism>
<sequence length="67" mass="6873">MQGLISNENITEERLNYTITYNHPIDCTWVIRVNPDEKVRRGQDDGGGGSGGGGGGGGGSSSDGGCC</sequence>
<accession>A0A5B7JAV0</accession>
<dbReference type="OrthoDB" id="9971251at2759"/>
<evidence type="ECO:0000256" key="1">
    <source>
        <dbReference type="SAM" id="MobiDB-lite"/>
    </source>
</evidence>